<comment type="caution">
    <text evidence="11">The sequence shown here is derived from an EMBL/GenBank/DDBJ whole genome shotgun (WGS) entry which is preliminary data.</text>
</comment>
<dbReference type="RefSeq" id="WP_230552506.1">
    <property type="nucleotide sequence ID" value="NZ_JAJISD010000009.1"/>
</dbReference>
<keyword evidence="3" id="KW-1003">Cell membrane</keyword>
<evidence type="ECO:0000256" key="7">
    <source>
        <dbReference type="ARBA" id="ARBA00023136"/>
    </source>
</evidence>
<keyword evidence="12" id="KW-1185">Reference proteome</keyword>
<keyword evidence="7 9" id="KW-0472">Membrane</keyword>
<dbReference type="InterPro" id="IPR055348">
    <property type="entry name" value="DctQ"/>
</dbReference>
<name>A0ABS8KYW3_9HYPH</name>
<dbReference type="PANTHER" id="PTHR35011:SF10">
    <property type="entry name" value="TRAP TRANSPORTER SMALL PERMEASE PROTEIN"/>
    <property type="match status" value="1"/>
</dbReference>
<evidence type="ECO:0000313" key="11">
    <source>
        <dbReference type="EMBL" id="MCC8431271.1"/>
    </source>
</evidence>
<dbReference type="Pfam" id="PF04290">
    <property type="entry name" value="DctQ"/>
    <property type="match status" value="1"/>
</dbReference>
<dbReference type="InterPro" id="IPR007387">
    <property type="entry name" value="TRAP_DctQ"/>
</dbReference>
<keyword evidence="4 9" id="KW-0997">Cell inner membrane</keyword>
<proteinExistence type="inferred from homology"/>
<sequence length="180" mass="20001">MRRFLDALYWVCGALAGLMLIAICVVMMLMSVGREFGINLKGGDEISGWLCAAMCFLGLAHTFKHGDLIRVTLLVDRFEGGRRRAMELVALFTGGAFLALFAWFLSKMVYDSWRFNEFAQGVIAIPIWIPQSALAVGVVLLLVAFIDEFVRVLMGNKPCYMRDPPKTADEIIERAAESGV</sequence>
<organism evidence="11 12">
    <name type="scientific">Reyranella aquatilis</name>
    <dbReference type="NCBI Taxonomy" id="2035356"/>
    <lineage>
        <taxon>Bacteria</taxon>
        <taxon>Pseudomonadati</taxon>
        <taxon>Pseudomonadota</taxon>
        <taxon>Alphaproteobacteria</taxon>
        <taxon>Hyphomicrobiales</taxon>
        <taxon>Reyranellaceae</taxon>
        <taxon>Reyranella</taxon>
    </lineage>
</organism>
<reference evidence="11 12" key="1">
    <citation type="submission" date="2021-11" db="EMBL/GenBank/DDBJ databases">
        <authorList>
            <person name="Lee D.-H."/>
            <person name="Kim S.-B."/>
        </authorList>
    </citation>
    <scope>NUCLEOTIDE SEQUENCE [LARGE SCALE GENOMIC DNA]</scope>
    <source>
        <strain evidence="11 12">KCTC 52223</strain>
    </source>
</reference>
<dbReference type="EMBL" id="JAJISD010000009">
    <property type="protein sequence ID" value="MCC8431271.1"/>
    <property type="molecule type" value="Genomic_DNA"/>
</dbReference>
<keyword evidence="6 9" id="KW-1133">Transmembrane helix</keyword>
<evidence type="ECO:0000256" key="4">
    <source>
        <dbReference type="ARBA" id="ARBA00022519"/>
    </source>
</evidence>
<evidence type="ECO:0000256" key="3">
    <source>
        <dbReference type="ARBA" id="ARBA00022475"/>
    </source>
</evidence>
<evidence type="ECO:0000256" key="5">
    <source>
        <dbReference type="ARBA" id="ARBA00022692"/>
    </source>
</evidence>
<feature type="domain" description="Tripartite ATP-independent periplasmic transporters DctQ component" evidence="10">
    <location>
        <begin position="23"/>
        <end position="153"/>
    </location>
</feature>
<feature type="transmembrane region" description="Helical" evidence="9">
    <location>
        <begin position="85"/>
        <end position="105"/>
    </location>
</feature>
<evidence type="ECO:0000256" key="9">
    <source>
        <dbReference type="RuleBase" id="RU369079"/>
    </source>
</evidence>
<comment type="subunit">
    <text evidence="9">The complex comprises the extracytoplasmic solute receptor protein and the two transmembrane proteins.</text>
</comment>
<evidence type="ECO:0000259" key="10">
    <source>
        <dbReference type="Pfam" id="PF04290"/>
    </source>
</evidence>
<dbReference type="PANTHER" id="PTHR35011">
    <property type="entry name" value="2,3-DIKETO-L-GULONATE TRAP TRANSPORTER SMALL PERMEASE PROTEIN YIAM"/>
    <property type="match status" value="1"/>
</dbReference>
<accession>A0ABS8KYW3</accession>
<comment type="function">
    <text evidence="9">Part of the tripartite ATP-independent periplasmic (TRAP) transport system.</text>
</comment>
<keyword evidence="5 9" id="KW-0812">Transmembrane</keyword>
<evidence type="ECO:0000256" key="8">
    <source>
        <dbReference type="ARBA" id="ARBA00038436"/>
    </source>
</evidence>
<keyword evidence="2 9" id="KW-0813">Transport</keyword>
<comment type="similarity">
    <text evidence="8 9">Belongs to the TRAP transporter small permease family.</text>
</comment>
<evidence type="ECO:0000256" key="2">
    <source>
        <dbReference type="ARBA" id="ARBA00022448"/>
    </source>
</evidence>
<feature type="transmembrane region" description="Helical" evidence="9">
    <location>
        <begin position="125"/>
        <end position="146"/>
    </location>
</feature>
<gene>
    <name evidence="11" type="ORF">LJ725_20040</name>
</gene>
<evidence type="ECO:0000256" key="1">
    <source>
        <dbReference type="ARBA" id="ARBA00004429"/>
    </source>
</evidence>
<evidence type="ECO:0000313" key="12">
    <source>
        <dbReference type="Proteomes" id="UP001198862"/>
    </source>
</evidence>
<evidence type="ECO:0000256" key="6">
    <source>
        <dbReference type="ARBA" id="ARBA00022989"/>
    </source>
</evidence>
<feature type="transmembrane region" description="Helical" evidence="9">
    <location>
        <begin position="46"/>
        <end position="64"/>
    </location>
</feature>
<comment type="subcellular location">
    <subcellularLocation>
        <location evidence="1 9">Cell inner membrane</location>
        <topology evidence="1 9">Multi-pass membrane protein</topology>
    </subcellularLocation>
</comment>
<feature type="transmembrane region" description="Helical" evidence="9">
    <location>
        <begin position="7"/>
        <end position="30"/>
    </location>
</feature>
<protein>
    <recommendedName>
        <fullName evidence="9">TRAP transporter small permease protein</fullName>
    </recommendedName>
</protein>
<dbReference type="Proteomes" id="UP001198862">
    <property type="component" value="Unassembled WGS sequence"/>
</dbReference>